<evidence type="ECO:0000313" key="3">
    <source>
        <dbReference type="EMBL" id="KXS11690.1"/>
    </source>
</evidence>
<dbReference type="SUPFAM" id="SSF47050">
    <property type="entry name" value="VHP, Villin headpiece domain"/>
    <property type="match status" value="1"/>
</dbReference>
<dbReference type="SMART" id="SM00262">
    <property type="entry name" value="GEL"/>
    <property type="match status" value="1"/>
</dbReference>
<dbReference type="PRINTS" id="PR00597">
    <property type="entry name" value="GELSOLIN"/>
</dbReference>
<sequence>MRPAEEGPARIARTQPQSDIDTSIFTSSQVKPLQPILDDDGRSGTLSVYIVNEFGRIAVPSDRHNRLFECDSYVILYRYSPSSGGARIEKRIAYFWQGRDSPITQKGTSALLTVDISKETGGELTQVRVAQGKEPVHFVEIMGGVVVIRCGKDPLTSKETHGGQDKGTFTTFDVRVSESGGILACECRSGDDVQLYPFGSVIAFPPKETPIIYHGAWVAEPSRKGVEAKSLFKSLGTLQTNGPRILTHTEEAHEVLKRAGWKASEWHRVVEKIPSSASPRVFSFAMGVGNVVVRGNRSPNCSSLDLTQLTVIFKGEEIFDVTQEDLSDLPVVVCDNGDEIYVRFCNAKPQEKTVALRTVLRSSSVWVVAAGHETPAFTCRFQGWRRDSKDSSELFKRTSAQCVLDDLSKKTFSLAEVLAFASTLQTGGAQALSERHHIDVSKLEDLLAEDDFPKLFKMPRDKFDAMPEWKRLRLKQDVGLY</sequence>
<dbReference type="PANTHER" id="PTHR11977:SF51">
    <property type="entry name" value="PROTEIN FLIGHTLESS-1 HOMOLOG"/>
    <property type="match status" value="1"/>
</dbReference>
<feature type="domain" description="HP" evidence="2">
    <location>
        <begin position="406"/>
        <end position="481"/>
    </location>
</feature>
<accession>A0A139A4H4</accession>
<evidence type="ECO:0000256" key="1">
    <source>
        <dbReference type="ARBA" id="ARBA00022737"/>
    </source>
</evidence>
<dbReference type="GO" id="GO:0007010">
    <property type="term" value="P:cytoskeleton organization"/>
    <property type="evidence" value="ECO:0007669"/>
    <property type="project" value="InterPro"/>
</dbReference>
<dbReference type="Gene3D" id="1.10.950.10">
    <property type="entry name" value="Villin headpiece domain"/>
    <property type="match status" value="1"/>
</dbReference>
<evidence type="ECO:0000313" key="4">
    <source>
        <dbReference type="Proteomes" id="UP000070544"/>
    </source>
</evidence>
<dbReference type="OrthoDB" id="6375767at2759"/>
<dbReference type="SMART" id="SM00153">
    <property type="entry name" value="VHP"/>
    <property type="match status" value="1"/>
</dbReference>
<dbReference type="AlphaFoldDB" id="A0A139A4H4"/>
<dbReference type="Pfam" id="PF02209">
    <property type="entry name" value="VHP"/>
    <property type="match status" value="1"/>
</dbReference>
<dbReference type="SUPFAM" id="SSF55753">
    <property type="entry name" value="Actin depolymerizing proteins"/>
    <property type="match status" value="1"/>
</dbReference>
<proteinExistence type="predicted"/>
<dbReference type="PROSITE" id="PS51089">
    <property type="entry name" value="HP"/>
    <property type="match status" value="1"/>
</dbReference>
<dbReference type="InterPro" id="IPR036886">
    <property type="entry name" value="Villin_headpiece_dom_sf"/>
</dbReference>
<dbReference type="InterPro" id="IPR003128">
    <property type="entry name" value="Villin_headpiece"/>
</dbReference>
<dbReference type="PANTHER" id="PTHR11977">
    <property type="entry name" value="VILLIN"/>
    <property type="match status" value="1"/>
</dbReference>
<organism evidence="3 4">
    <name type="scientific">Gonapodya prolifera (strain JEL478)</name>
    <name type="common">Monoblepharis prolifera</name>
    <dbReference type="NCBI Taxonomy" id="1344416"/>
    <lineage>
        <taxon>Eukaryota</taxon>
        <taxon>Fungi</taxon>
        <taxon>Fungi incertae sedis</taxon>
        <taxon>Chytridiomycota</taxon>
        <taxon>Chytridiomycota incertae sedis</taxon>
        <taxon>Monoblepharidomycetes</taxon>
        <taxon>Monoblepharidales</taxon>
        <taxon>Gonapodyaceae</taxon>
        <taxon>Gonapodya</taxon>
    </lineage>
</organism>
<dbReference type="Proteomes" id="UP000070544">
    <property type="component" value="Unassembled WGS sequence"/>
</dbReference>
<dbReference type="InterPro" id="IPR057226">
    <property type="entry name" value="DUF7904"/>
</dbReference>
<protein>
    <recommendedName>
        <fullName evidence="2">HP domain-containing protein</fullName>
    </recommendedName>
</protein>
<evidence type="ECO:0000259" key="2">
    <source>
        <dbReference type="PROSITE" id="PS51089"/>
    </source>
</evidence>
<keyword evidence="4" id="KW-1185">Reference proteome</keyword>
<gene>
    <name evidence="3" type="ORF">M427DRAFT_35444</name>
</gene>
<dbReference type="EMBL" id="KQ965797">
    <property type="protein sequence ID" value="KXS11690.1"/>
    <property type="molecule type" value="Genomic_DNA"/>
</dbReference>
<keyword evidence="1" id="KW-0677">Repeat</keyword>
<dbReference type="InterPro" id="IPR029006">
    <property type="entry name" value="ADF-H/Gelsolin-like_dom_sf"/>
</dbReference>
<reference evidence="3 4" key="1">
    <citation type="journal article" date="2015" name="Genome Biol. Evol.">
        <title>Phylogenomic analyses indicate that early fungi evolved digesting cell walls of algal ancestors of land plants.</title>
        <authorList>
            <person name="Chang Y."/>
            <person name="Wang S."/>
            <person name="Sekimoto S."/>
            <person name="Aerts A.L."/>
            <person name="Choi C."/>
            <person name="Clum A."/>
            <person name="LaButti K.M."/>
            <person name="Lindquist E.A."/>
            <person name="Yee Ngan C."/>
            <person name="Ohm R.A."/>
            <person name="Salamov A.A."/>
            <person name="Grigoriev I.V."/>
            <person name="Spatafora J.W."/>
            <person name="Berbee M.L."/>
        </authorList>
    </citation>
    <scope>NUCLEOTIDE SEQUENCE [LARGE SCALE GENOMIC DNA]</scope>
    <source>
        <strain evidence="3 4">JEL478</strain>
    </source>
</reference>
<name>A0A139A4H4_GONPJ</name>
<dbReference type="Pfam" id="PF25480">
    <property type="entry name" value="DUF7904"/>
    <property type="match status" value="1"/>
</dbReference>
<dbReference type="STRING" id="1344416.A0A139A4H4"/>
<dbReference type="Gene3D" id="3.40.20.10">
    <property type="entry name" value="Severin"/>
    <property type="match status" value="2"/>
</dbReference>
<dbReference type="InterPro" id="IPR007122">
    <property type="entry name" value="Villin/Gelsolin"/>
</dbReference>
<dbReference type="GO" id="GO:0051015">
    <property type="term" value="F:actin filament binding"/>
    <property type="evidence" value="ECO:0007669"/>
    <property type="project" value="InterPro"/>
</dbReference>